<dbReference type="EC" id="2.4.-.-" evidence="5"/>
<proteinExistence type="predicted"/>
<gene>
    <name evidence="5" type="ORF">H9847_00435</name>
</gene>
<dbReference type="PANTHER" id="PTHR12526:SF510">
    <property type="entry name" value="D-INOSITOL 3-PHOSPHATE GLYCOSYLTRANSFERASE"/>
    <property type="match status" value="1"/>
</dbReference>
<keyword evidence="1 5" id="KW-0328">Glycosyltransferase</keyword>
<protein>
    <submittedName>
        <fullName evidence="5">Glycosyltransferase</fullName>
        <ecNumber evidence="5">2.4.-.-</ecNumber>
    </submittedName>
</protein>
<reference evidence="5" key="2">
    <citation type="submission" date="2021-04" db="EMBL/GenBank/DDBJ databases">
        <authorList>
            <person name="Gilroy R."/>
        </authorList>
    </citation>
    <scope>NUCLEOTIDE SEQUENCE</scope>
    <source>
        <strain evidence="5">378</strain>
    </source>
</reference>
<keyword evidence="2 5" id="KW-0808">Transferase</keyword>
<feature type="region of interest" description="Disordered" evidence="3">
    <location>
        <begin position="433"/>
        <end position="473"/>
    </location>
</feature>
<dbReference type="PANTHER" id="PTHR12526">
    <property type="entry name" value="GLYCOSYLTRANSFERASE"/>
    <property type="match status" value="1"/>
</dbReference>
<dbReference type="AlphaFoldDB" id="A0A948TEN7"/>
<feature type="domain" description="Glycosyl transferase family 1" evidence="4">
    <location>
        <begin position="222"/>
        <end position="346"/>
    </location>
</feature>
<dbReference type="InterPro" id="IPR001296">
    <property type="entry name" value="Glyco_trans_1"/>
</dbReference>
<evidence type="ECO:0000313" key="5">
    <source>
        <dbReference type="EMBL" id="MBU3843332.1"/>
    </source>
</evidence>
<evidence type="ECO:0000313" key="6">
    <source>
        <dbReference type="Proteomes" id="UP000733611"/>
    </source>
</evidence>
<organism evidence="5 6">
    <name type="scientific">Candidatus Anaerobiospirillum pullicola</name>
    <dbReference type="NCBI Taxonomy" id="2838451"/>
    <lineage>
        <taxon>Bacteria</taxon>
        <taxon>Pseudomonadati</taxon>
        <taxon>Pseudomonadota</taxon>
        <taxon>Gammaproteobacteria</taxon>
        <taxon>Aeromonadales</taxon>
        <taxon>Succinivibrionaceae</taxon>
        <taxon>Anaerobiospirillum</taxon>
    </lineage>
</organism>
<dbReference type="SUPFAM" id="SSF53756">
    <property type="entry name" value="UDP-Glycosyltransferase/glycogen phosphorylase"/>
    <property type="match status" value="1"/>
</dbReference>
<evidence type="ECO:0000259" key="4">
    <source>
        <dbReference type="Pfam" id="PF00534"/>
    </source>
</evidence>
<evidence type="ECO:0000256" key="1">
    <source>
        <dbReference type="ARBA" id="ARBA00022676"/>
    </source>
</evidence>
<name>A0A948TEN7_9GAMM</name>
<comment type="caution">
    <text evidence="5">The sequence shown here is derived from an EMBL/GenBank/DDBJ whole genome shotgun (WGS) entry which is preliminary data.</text>
</comment>
<dbReference type="EMBL" id="JAHLFE010000011">
    <property type="protein sequence ID" value="MBU3843332.1"/>
    <property type="molecule type" value="Genomic_DNA"/>
</dbReference>
<evidence type="ECO:0000256" key="3">
    <source>
        <dbReference type="SAM" id="MobiDB-lite"/>
    </source>
</evidence>
<dbReference type="GO" id="GO:0016757">
    <property type="term" value="F:glycosyltransferase activity"/>
    <property type="evidence" value="ECO:0007669"/>
    <property type="project" value="UniProtKB-KW"/>
</dbReference>
<evidence type="ECO:0000256" key="2">
    <source>
        <dbReference type="ARBA" id="ARBA00022679"/>
    </source>
</evidence>
<dbReference type="Gene3D" id="3.40.50.2000">
    <property type="entry name" value="Glycogen Phosphorylase B"/>
    <property type="match status" value="2"/>
</dbReference>
<dbReference type="Pfam" id="PF00534">
    <property type="entry name" value="Glycos_transf_1"/>
    <property type="match status" value="1"/>
</dbReference>
<sequence length="473" mass="53310">MANKILWYSVPALHDSSNGAAIHNKILLEALAARGIEVKVLNAFVADDQRGLENLKRIAALIEQREKEQHPELANKPQRQKDFLQFTDNKVEYYVVKTHGRLAQDVTATDQGKIFDFFIQLLEKFQPDVIMGYSGDIFSCYLRHEAQARGIPVVYALCNGLHRGFAFADCDLVFSPSEATAKLYRDEDGIDVKAVGQFIYRQQVTCDPAKRDPKYITLINPAPEKGLAIFVKLAQLFNQRHPEQKFLVVKSVGDYNQLLTRLHYADGTPFVKVGDPNPIPMVDIAEHTNDIRLVYAVTKVLLTPSVWHESWGCVATEAVFNNIPVLSSKSGGLPEAVRDGGILLDAPASTQKDYYCVPSDEELEPWLDALERLLNEDWTEQCQKASAYNDLDHSVERLLEYLQPIMDRGQQTKRPLEQSYFFSAPSMRRRKEAYGQLAQQQQQAVQQQTQQQTAAQASVPDAQGAKSKGKKKK</sequence>
<reference evidence="5" key="1">
    <citation type="journal article" date="2021" name="PeerJ">
        <title>Extensive microbial diversity within the chicken gut microbiome revealed by metagenomics and culture.</title>
        <authorList>
            <person name="Gilroy R."/>
            <person name="Ravi A."/>
            <person name="Getino M."/>
            <person name="Pursley I."/>
            <person name="Horton D.L."/>
            <person name="Alikhan N.F."/>
            <person name="Baker D."/>
            <person name="Gharbi K."/>
            <person name="Hall N."/>
            <person name="Watson M."/>
            <person name="Adriaenssens E.M."/>
            <person name="Foster-Nyarko E."/>
            <person name="Jarju S."/>
            <person name="Secka A."/>
            <person name="Antonio M."/>
            <person name="Oren A."/>
            <person name="Chaudhuri R.R."/>
            <person name="La Ragione R."/>
            <person name="Hildebrand F."/>
            <person name="Pallen M.J."/>
        </authorList>
    </citation>
    <scope>NUCLEOTIDE SEQUENCE</scope>
    <source>
        <strain evidence="5">378</strain>
    </source>
</reference>
<dbReference type="GO" id="GO:1901135">
    <property type="term" value="P:carbohydrate derivative metabolic process"/>
    <property type="evidence" value="ECO:0007669"/>
    <property type="project" value="UniProtKB-ARBA"/>
</dbReference>
<dbReference type="Proteomes" id="UP000733611">
    <property type="component" value="Unassembled WGS sequence"/>
</dbReference>
<feature type="compositionally biased region" description="Low complexity" evidence="3">
    <location>
        <begin position="436"/>
        <end position="457"/>
    </location>
</feature>
<accession>A0A948TEN7</accession>